<dbReference type="InterPro" id="IPR008979">
    <property type="entry name" value="Galactose-bd-like_sf"/>
</dbReference>
<feature type="signal peptide" evidence="1">
    <location>
        <begin position="1"/>
        <end position="26"/>
    </location>
</feature>
<organism evidence="3 4">
    <name type="scientific">Chryseolinea lacunae</name>
    <dbReference type="NCBI Taxonomy" id="2801331"/>
    <lineage>
        <taxon>Bacteria</taxon>
        <taxon>Pseudomonadati</taxon>
        <taxon>Bacteroidota</taxon>
        <taxon>Cytophagia</taxon>
        <taxon>Cytophagales</taxon>
        <taxon>Fulvivirgaceae</taxon>
        <taxon>Chryseolinea</taxon>
    </lineage>
</organism>
<evidence type="ECO:0000313" key="3">
    <source>
        <dbReference type="EMBL" id="MBL0742827.1"/>
    </source>
</evidence>
<dbReference type="EMBL" id="JAERRB010000005">
    <property type="protein sequence ID" value="MBL0742827.1"/>
    <property type="molecule type" value="Genomic_DNA"/>
</dbReference>
<dbReference type="Gene3D" id="2.60.120.430">
    <property type="entry name" value="Galactose-binding lectin"/>
    <property type="match status" value="1"/>
</dbReference>
<proteinExistence type="predicted"/>
<dbReference type="PROSITE" id="PS51257">
    <property type="entry name" value="PROKAR_LIPOPROTEIN"/>
    <property type="match status" value="1"/>
</dbReference>
<feature type="chain" id="PRO_5046148604" description="IPT/TIG domain-containing protein" evidence="1">
    <location>
        <begin position="27"/>
        <end position="349"/>
    </location>
</feature>
<dbReference type="InterPro" id="IPR013783">
    <property type="entry name" value="Ig-like_fold"/>
</dbReference>
<evidence type="ECO:0000259" key="2">
    <source>
        <dbReference type="Pfam" id="PF01833"/>
    </source>
</evidence>
<gene>
    <name evidence="3" type="ORF">JI741_16490</name>
</gene>
<dbReference type="InterPro" id="IPR014756">
    <property type="entry name" value="Ig_E-set"/>
</dbReference>
<keyword evidence="4" id="KW-1185">Reference proteome</keyword>
<dbReference type="Proteomes" id="UP000613030">
    <property type="component" value="Unassembled WGS sequence"/>
</dbReference>
<accession>A0ABS1KUD5</accession>
<dbReference type="SUPFAM" id="SSF49785">
    <property type="entry name" value="Galactose-binding domain-like"/>
    <property type="match status" value="1"/>
</dbReference>
<dbReference type="RefSeq" id="WP_202011494.1">
    <property type="nucleotide sequence ID" value="NZ_JAERRB010000005.1"/>
</dbReference>
<name>A0ABS1KUD5_9BACT</name>
<protein>
    <recommendedName>
        <fullName evidence="2">IPT/TIG domain-containing protein</fullName>
    </recommendedName>
</protein>
<comment type="caution">
    <text evidence="3">The sequence shown here is derived from an EMBL/GenBank/DDBJ whole genome shotgun (WGS) entry which is preliminary data.</text>
</comment>
<dbReference type="Pfam" id="PF01833">
    <property type="entry name" value="TIG"/>
    <property type="match status" value="1"/>
</dbReference>
<keyword evidence="1" id="KW-0732">Signal</keyword>
<dbReference type="Gene3D" id="2.60.40.10">
    <property type="entry name" value="Immunoglobulins"/>
    <property type="match status" value="2"/>
</dbReference>
<evidence type="ECO:0000313" key="4">
    <source>
        <dbReference type="Proteomes" id="UP000613030"/>
    </source>
</evidence>
<sequence>MNILKRIVRNTMIAAGLLLGSTAVFMSCSDDSGGGAPLLERVSLVAKDSTTQSGKRGTTYVIFGSNLATTREVYFNDLLAQVNTTLVRNDNIIIRLPDNAPFANVPNKIRVVTEFGSAELNFVVEQPGPSIASFDPAFVGAGEIVTIKGEFFENLESVRFDDAEAEVVSSTGKEIQVKVPDGVTSAFIFVTTKAGTVKSTSAFGFKFIIYDEDLVATWQKWGGWSSTVDWTSTQQAKRGTKSMKITYDGAWGGVQSHPASTFVLVNVYKAVKLSLYGGAGTTGKKVMLYIKDANGVEGSKKSLTITEGVWTDFTIPLSELGNPATINEFNFQDEGGAPYVFFVDDIGLL</sequence>
<dbReference type="SUPFAM" id="SSF81296">
    <property type="entry name" value="E set domains"/>
    <property type="match status" value="1"/>
</dbReference>
<reference evidence="3 4" key="1">
    <citation type="submission" date="2021-01" db="EMBL/GenBank/DDBJ databases">
        <title>Chryseolinea sp. Jin1 Genome sequencing and assembly.</title>
        <authorList>
            <person name="Kim I."/>
        </authorList>
    </citation>
    <scope>NUCLEOTIDE SEQUENCE [LARGE SCALE GENOMIC DNA]</scope>
    <source>
        <strain evidence="3 4">Jin1</strain>
    </source>
</reference>
<feature type="domain" description="IPT/TIG" evidence="2">
    <location>
        <begin position="129"/>
        <end position="195"/>
    </location>
</feature>
<dbReference type="InterPro" id="IPR002909">
    <property type="entry name" value="IPT_dom"/>
</dbReference>
<evidence type="ECO:0000256" key="1">
    <source>
        <dbReference type="SAM" id="SignalP"/>
    </source>
</evidence>